<dbReference type="PANTHER" id="PTHR47691:SF3">
    <property type="entry name" value="HTH-TYPE TRANSCRIPTIONAL REGULATOR RV0890C-RELATED"/>
    <property type="match status" value="1"/>
</dbReference>
<protein>
    <recommendedName>
        <fullName evidence="1">AAA+ ATPase domain-containing protein</fullName>
    </recommendedName>
</protein>
<dbReference type="Pfam" id="PF13424">
    <property type="entry name" value="TPR_12"/>
    <property type="match status" value="1"/>
</dbReference>
<evidence type="ECO:0000313" key="3">
    <source>
        <dbReference type="Proteomes" id="UP001500842"/>
    </source>
</evidence>
<organism evidence="2 3">
    <name type="scientific">Nocardioides humi</name>
    <dbReference type="NCBI Taxonomy" id="449461"/>
    <lineage>
        <taxon>Bacteria</taxon>
        <taxon>Bacillati</taxon>
        <taxon>Actinomycetota</taxon>
        <taxon>Actinomycetes</taxon>
        <taxon>Propionibacteriales</taxon>
        <taxon>Nocardioidaceae</taxon>
        <taxon>Nocardioides</taxon>
    </lineage>
</organism>
<comment type="caution">
    <text evidence="2">The sequence shown here is derived from an EMBL/GenBank/DDBJ whole genome shotgun (WGS) entry which is preliminary data.</text>
</comment>
<reference evidence="2 3" key="1">
    <citation type="journal article" date="2019" name="Int. J. Syst. Evol. Microbiol.">
        <title>The Global Catalogue of Microorganisms (GCM) 10K type strain sequencing project: providing services to taxonomists for standard genome sequencing and annotation.</title>
        <authorList>
            <consortium name="The Broad Institute Genomics Platform"/>
            <consortium name="The Broad Institute Genome Sequencing Center for Infectious Disease"/>
            <person name="Wu L."/>
            <person name="Ma J."/>
        </authorList>
    </citation>
    <scope>NUCLEOTIDE SEQUENCE [LARGE SCALE GENOMIC DNA]</scope>
    <source>
        <strain evidence="2 3">JCM 14942</strain>
    </source>
</reference>
<evidence type="ECO:0000313" key="2">
    <source>
        <dbReference type="EMBL" id="GAA1503300.1"/>
    </source>
</evidence>
<dbReference type="EMBL" id="BAAAOR010000002">
    <property type="protein sequence ID" value="GAA1503300.1"/>
    <property type="molecule type" value="Genomic_DNA"/>
</dbReference>
<dbReference type="Proteomes" id="UP001500842">
    <property type="component" value="Unassembled WGS sequence"/>
</dbReference>
<dbReference type="Gene3D" id="1.25.40.10">
    <property type="entry name" value="Tetratricopeptide repeat domain"/>
    <property type="match status" value="2"/>
</dbReference>
<dbReference type="SMART" id="SM00028">
    <property type="entry name" value="TPR"/>
    <property type="match status" value="5"/>
</dbReference>
<evidence type="ECO:0000259" key="1">
    <source>
        <dbReference type="SMART" id="SM00382"/>
    </source>
</evidence>
<dbReference type="RefSeq" id="WP_141003712.1">
    <property type="nucleotide sequence ID" value="NZ_BAAAOR010000002.1"/>
</dbReference>
<sequence>MGRVARPRAPAGASGFDAIAVALQELRGRAGHPSYAEIARLVSDARAASGVPPGEARVAKSTVYDIFRTGRQRLDSDLVAEVVAVLGADAAEAARWAEECRRAQQAHAAQESAGVRADLPPEEHFVGRDDHVARIAAAEPGAVFAITGLAGAGKTTLAVEAARRLLADGRSDGVLLADLRGFDADLPPAAPRAVAAGLLRLLGDSSRVPGDPAEAVAALAGELAADDPRVLVLDDAADTEQVVALAGCNPSGITLVTSRRRLELSDTDTIELGDLDAADAARLLSEIAGHSDDATDPAALQIVTATGLLPLTVSLTAGRMAQRVGWSMADHLAALAERPARLGDDLHAGLEASYQLLAPASRAVLRQLADQPCADLTLVQVAALTGRAESEAASVLAELRELHLVGMSGPRRFALHDAVRMFARDQAIELDRPSDRVAALGRLARHLLVMAWSAHRARFDGVPWEYQPPDDLDLVALDDDEGRAWLADNVDSVLAIAQSGARIGRPLLGCELSGATTWWLNHTLRLHDAEQLHRQAIAAAEAGGTDRPGTSMLLARARLGLGQTLAFLARFEEAATVLETARSELVAADDAGGERKAVNALSVIATMQGRHDDAIAGFQRAAELASRIGDLFGESQAVDNLSVVHHRSGRPELAVAASRRAQALAEQLGDLDQLTDYVLNMVDPLLAMGDATAARDAARRGVDLARRRGHPSLPRGLANLALASEALGEYGETRAHLLEALDNSVQTGLRSGQIEILTELGRLDLRLGETETARGHYAAAAQVAEESDIPLGVARATEGLGSVAEASGDSALAHRHWRRALELFEQVGSEEAAPLRERLRS</sequence>
<dbReference type="SMART" id="SM00382">
    <property type="entry name" value="AAA"/>
    <property type="match status" value="1"/>
</dbReference>
<name>A0ABN1ZS40_9ACTN</name>
<feature type="domain" description="AAA+ ATPase" evidence="1">
    <location>
        <begin position="140"/>
        <end position="434"/>
    </location>
</feature>
<dbReference type="PANTHER" id="PTHR47691">
    <property type="entry name" value="REGULATOR-RELATED"/>
    <property type="match status" value="1"/>
</dbReference>
<dbReference type="InterPro" id="IPR027417">
    <property type="entry name" value="P-loop_NTPase"/>
</dbReference>
<dbReference type="InterPro" id="IPR003593">
    <property type="entry name" value="AAA+_ATPase"/>
</dbReference>
<dbReference type="InterPro" id="IPR011990">
    <property type="entry name" value="TPR-like_helical_dom_sf"/>
</dbReference>
<accession>A0ABN1ZS40</accession>
<keyword evidence="3" id="KW-1185">Reference proteome</keyword>
<proteinExistence type="predicted"/>
<dbReference type="InterPro" id="IPR019734">
    <property type="entry name" value="TPR_rpt"/>
</dbReference>
<gene>
    <name evidence="2" type="ORF">GCM10009788_03170</name>
</gene>
<dbReference type="SUPFAM" id="SSF52540">
    <property type="entry name" value="P-loop containing nucleoside triphosphate hydrolases"/>
    <property type="match status" value="1"/>
</dbReference>
<dbReference type="SUPFAM" id="SSF48452">
    <property type="entry name" value="TPR-like"/>
    <property type="match status" value="2"/>
</dbReference>
<dbReference type="Gene3D" id="3.40.50.300">
    <property type="entry name" value="P-loop containing nucleotide triphosphate hydrolases"/>
    <property type="match status" value="1"/>
</dbReference>